<sequence length="128" mass="13541">MSPMPRVASSRCVRGPECEWADLMTARDQAAGELTWLASPSSTPTALATARRRSEAPNLTAAEQDVVWAAYTAAVVGVPDHAELASRVVGCSRCGYVTAAMRLVGQVIARQFIVVRRSWAGQAGQAGP</sequence>
<dbReference type="AlphaFoldDB" id="A0A2S8J1G9"/>
<name>A0A2S8J1G9_RHOOP</name>
<dbReference type="EMBL" id="PUIO01000038">
    <property type="protein sequence ID" value="PQP20823.1"/>
    <property type="molecule type" value="Genomic_DNA"/>
</dbReference>
<evidence type="ECO:0000313" key="2">
    <source>
        <dbReference type="Proteomes" id="UP000239290"/>
    </source>
</evidence>
<proteinExistence type="predicted"/>
<accession>A0A2S8J1G9</accession>
<protein>
    <submittedName>
        <fullName evidence="1">Uncharacterized protein</fullName>
    </submittedName>
</protein>
<comment type="caution">
    <text evidence="1">The sequence shown here is derived from an EMBL/GenBank/DDBJ whole genome shotgun (WGS) entry which is preliminary data.</text>
</comment>
<dbReference type="Proteomes" id="UP000239290">
    <property type="component" value="Unassembled WGS sequence"/>
</dbReference>
<organism evidence="1 2">
    <name type="scientific">Rhodococcus opacus</name>
    <name type="common">Nocardia opaca</name>
    <dbReference type="NCBI Taxonomy" id="37919"/>
    <lineage>
        <taxon>Bacteria</taxon>
        <taxon>Bacillati</taxon>
        <taxon>Actinomycetota</taxon>
        <taxon>Actinomycetes</taxon>
        <taxon>Mycobacteriales</taxon>
        <taxon>Nocardiaceae</taxon>
        <taxon>Rhodococcus</taxon>
    </lineage>
</organism>
<evidence type="ECO:0000313" key="1">
    <source>
        <dbReference type="EMBL" id="PQP20823.1"/>
    </source>
</evidence>
<gene>
    <name evidence="1" type="ORF">C5613_26950</name>
</gene>
<reference evidence="2" key="1">
    <citation type="submission" date="2018-02" db="EMBL/GenBank/DDBJ databases">
        <title>Draft genome sequencing of Rhodococcus opacus KU647198.</title>
        <authorList>
            <person name="Zheng B.-X."/>
        </authorList>
    </citation>
    <scope>NUCLEOTIDE SEQUENCE [LARGE SCALE GENOMIC DNA]</scope>
    <source>
        <strain evidence="2">04-OD7</strain>
    </source>
</reference>